<sequence length="240" mass="26690">MSVHSNEDECDEVDWLLDSKRTGRGRSSTTVHRSNHVKTETDRNVPSKPAPSISRAPISIDFAFPPNRTVVRRNHVNSPVEYPRTIQPSLLRVNSPLMPVFKPSAIFFASEPLDSRRRTTEVSQAAASSIGHSIAPMNSQSPLDQPLWATIKPPQPNDTAPSTLSADSSHQSEPVERIPSSDPLSSVRRDHVSENNPSPPRSSIAFLPEYNGGLKFSSWYARQQDLPESSCKKPRFNEEE</sequence>
<reference evidence="2" key="1">
    <citation type="submission" date="2013-07" db="EMBL/GenBank/DDBJ databases">
        <title>The Genome Sequence of Cryptococcus pinus CBS10737.</title>
        <authorList>
            <consortium name="The Broad Institute Genome Sequencing Platform"/>
            <person name="Cuomo C."/>
            <person name="Litvintseva A."/>
            <person name="Chen Y."/>
            <person name="Heitman J."/>
            <person name="Sun S."/>
            <person name="Springer D."/>
            <person name="Dromer F."/>
            <person name="Young S.K."/>
            <person name="Zeng Q."/>
            <person name="Gargeya S."/>
            <person name="Fitzgerald M."/>
            <person name="Abouelleil A."/>
            <person name="Alvarado L."/>
            <person name="Berlin A.M."/>
            <person name="Chapman S.B."/>
            <person name="Dewar J."/>
            <person name="Goldberg J."/>
            <person name="Griggs A."/>
            <person name="Gujja S."/>
            <person name="Hansen M."/>
            <person name="Howarth C."/>
            <person name="Imamovic A."/>
            <person name="Larimer J."/>
            <person name="McCowan C."/>
            <person name="Murphy C."/>
            <person name="Pearson M."/>
            <person name="Priest M."/>
            <person name="Roberts A."/>
            <person name="Saif S."/>
            <person name="Shea T."/>
            <person name="Sykes S."/>
            <person name="Wortman J."/>
            <person name="Nusbaum C."/>
            <person name="Birren B."/>
        </authorList>
    </citation>
    <scope>NUCLEOTIDE SEQUENCE [LARGE SCALE GENOMIC DNA]</scope>
    <source>
        <strain evidence="2">CBS 10737</strain>
    </source>
</reference>
<reference evidence="3" key="4">
    <citation type="submission" date="2024-02" db="EMBL/GenBank/DDBJ databases">
        <title>Comparative genomics of Cryptococcus and Kwoniella reveals pathogenesis evolution and contrasting modes of karyotype evolution via chromosome fusion or intercentromeric recombination.</title>
        <authorList>
            <person name="Coelho M.A."/>
            <person name="David-Palma M."/>
            <person name="Shea T."/>
            <person name="Bowers K."/>
            <person name="McGinley-Smith S."/>
            <person name="Mohammad A.W."/>
            <person name="Gnirke A."/>
            <person name="Yurkov A.M."/>
            <person name="Nowrousian M."/>
            <person name="Sun S."/>
            <person name="Cuomo C.A."/>
            <person name="Heitman J."/>
        </authorList>
    </citation>
    <scope>NUCLEOTIDE SEQUENCE</scope>
    <source>
        <strain evidence="3">CBS 10737</strain>
    </source>
</reference>
<dbReference type="AlphaFoldDB" id="A0A1B9HVV9"/>
<protein>
    <submittedName>
        <fullName evidence="2">Uncharacterized protein</fullName>
    </submittedName>
</protein>
<feature type="region of interest" description="Disordered" evidence="1">
    <location>
        <begin position="114"/>
        <end position="206"/>
    </location>
</feature>
<feature type="region of interest" description="Disordered" evidence="1">
    <location>
        <begin position="1"/>
        <end position="52"/>
    </location>
</feature>
<gene>
    <name evidence="2" type="ORF">I206_06296</name>
    <name evidence="3" type="ORF">I206_101736</name>
</gene>
<dbReference type="EMBL" id="CP144520">
    <property type="protein sequence ID" value="WWC67820.1"/>
    <property type="molecule type" value="Genomic_DNA"/>
</dbReference>
<organism evidence="2">
    <name type="scientific">Kwoniella pini CBS 10737</name>
    <dbReference type="NCBI Taxonomy" id="1296096"/>
    <lineage>
        <taxon>Eukaryota</taxon>
        <taxon>Fungi</taxon>
        <taxon>Dikarya</taxon>
        <taxon>Basidiomycota</taxon>
        <taxon>Agaricomycotina</taxon>
        <taxon>Tremellomycetes</taxon>
        <taxon>Tremellales</taxon>
        <taxon>Cryptococcaceae</taxon>
        <taxon>Kwoniella</taxon>
    </lineage>
</organism>
<reference evidence="2" key="3">
    <citation type="submission" date="2016-07" db="EMBL/GenBank/DDBJ databases">
        <title>Evolution of pathogenesis and genome organization in the Tremellales.</title>
        <authorList>
            <person name="Cuomo C."/>
            <person name="Litvintseva A."/>
            <person name="Heitman J."/>
            <person name="Chen Y."/>
            <person name="Sun S."/>
            <person name="Springer D."/>
            <person name="Dromer F."/>
            <person name="Young S."/>
            <person name="Zeng Q."/>
            <person name="Chapman S."/>
            <person name="Gujja S."/>
            <person name="Saif S."/>
            <person name="Birren B."/>
        </authorList>
    </citation>
    <scope>NUCLEOTIDE SEQUENCE</scope>
    <source>
        <strain evidence="2">CBS 10737</strain>
    </source>
</reference>
<dbReference type="KEGG" id="kpin:30174665"/>
<dbReference type="EMBL" id="KV700116">
    <property type="protein sequence ID" value="OCF47399.1"/>
    <property type="molecule type" value="Genomic_DNA"/>
</dbReference>
<dbReference type="GeneID" id="30174665"/>
<proteinExistence type="predicted"/>
<feature type="compositionally biased region" description="Polar residues" evidence="1">
    <location>
        <begin position="157"/>
        <end position="172"/>
    </location>
</feature>
<evidence type="ECO:0000313" key="3">
    <source>
        <dbReference type="EMBL" id="WWC67820.1"/>
    </source>
</evidence>
<evidence type="ECO:0000256" key="1">
    <source>
        <dbReference type="SAM" id="MobiDB-lite"/>
    </source>
</evidence>
<dbReference type="Proteomes" id="UP000094020">
    <property type="component" value="Chromosome 2"/>
</dbReference>
<reference evidence="3" key="2">
    <citation type="submission" date="2013-07" db="EMBL/GenBank/DDBJ databases">
        <authorList>
            <consortium name="The Broad Institute Genome Sequencing Platform"/>
            <person name="Cuomo C."/>
            <person name="Litvintseva A."/>
            <person name="Chen Y."/>
            <person name="Heitman J."/>
            <person name="Sun S."/>
            <person name="Springer D."/>
            <person name="Dromer F."/>
            <person name="Young S.K."/>
            <person name="Zeng Q."/>
            <person name="Gargeya S."/>
            <person name="Fitzgerald M."/>
            <person name="Abouelleil A."/>
            <person name="Alvarado L."/>
            <person name="Berlin A.M."/>
            <person name="Chapman S.B."/>
            <person name="Dewar J."/>
            <person name="Goldberg J."/>
            <person name="Griggs A."/>
            <person name="Gujja S."/>
            <person name="Hansen M."/>
            <person name="Howarth C."/>
            <person name="Imamovic A."/>
            <person name="Larimer J."/>
            <person name="McCowan C."/>
            <person name="Murphy C."/>
            <person name="Pearson M."/>
            <person name="Priest M."/>
            <person name="Roberts A."/>
            <person name="Saif S."/>
            <person name="Shea T."/>
            <person name="Sykes S."/>
            <person name="Wortman J."/>
            <person name="Nusbaum C."/>
            <person name="Birren B."/>
        </authorList>
    </citation>
    <scope>NUCLEOTIDE SEQUENCE</scope>
    <source>
        <strain evidence="3">CBS 10737</strain>
    </source>
</reference>
<feature type="compositionally biased region" description="Polar residues" evidence="1">
    <location>
        <begin position="121"/>
        <end position="143"/>
    </location>
</feature>
<keyword evidence="4" id="KW-1185">Reference proteome</keyword>
<accession>A0A1B9HVV9</accession>
<name>A0A1B9HVV9_9TREE</name>
<evidence type="ECO:0000313" key="2">
    <source>
        <dbReference type="EMBL" id="OCF47399.1"/>
    </source>
</evidence>
<dbReference type="RefSeq" id="XP_019008618.1">
    <property type="nucleotide sequence ID" value="XM_019158005.1"/>
</dbReference>
<evidence type="ECO:0000313" key="4">
    <source>
        <dbReference type="Proteomes" id="UP000094020"/>
    </source>
</evidence>